<dbReference type="Proteomes" id="UP001249959">
    <property type="component" value="Unassembled WGS sequence"/>
</dbReference>
<protein>
    <submittedName>
        <fullName evidence="1">Uncharacterized protein</fullName>
    </submittedName>
</protein>
<gene>
    <name evidence="1" type="ORF">PQG45_05755</name>
</gene>
<comment type="caution">
    <text evidence="1">The sequence shown here is derived from an EMBL/GenBank/DDBJ whole genome shotgun (WGS) entry which is preliminary data.</text>
</comment>
<reference evidence="1 2" key="1">
    <citation type="submission" date="2023-09" db="EMBL/GenBank/DDBJ databases">
        <title>Aquirufa genomes.</title>
        <authorList>
            <person name="Pitt A."/>
        </authorList>
    </citation>
    <scope>NUCLEOTIDE SEQUENCE [LARGE SCALE GENOMIC DNA]</scope>
    <source>
        <strain evidence="1 2">LEOWEIH-7C</strain>
    </source>
</reference>
<evidence type="ECO:0000313" key="2">
    <source>
        <dbReference type="Proteomes" id="UP001249959"/>
    </source>
</evidence>
<dbReference type="RefSeq" id="WP_315577471.1">
    <property type="nucleotide sequence ID" value="NZ_JARDXH010000008.1"/>
</dbReference>
<organism evidence="1 2">
    <name type="scientific">Aquirufa regiilacus</name>
    <dbReference type="NCBI Taxonomy" id="3024868"/>
    <lineage>
        <taxon>Bacteria</taxon>
        <taxon>Pseudomonadati</taxon>
        <taxon>Bacteroidota</taxon>
        <taxon>Cytophagia</taxon>
        <taxon>Cytophagales</taxon>
        <taxon>Flectobacillaceae</taxon>
        <taxon>Aquirufa</taxon>
    </lineage>
</organism>
<name>A0ABU3TRU0_9BACT</name>
<proteinExistence type="predicted"/>
<dbReference type="EMBL" id="JAVNWW010000001">
    <property type="protein sequence ID" value="MDU0808539.1"/>
    <property type="molecule type" value="Genomic_DNA"/>
</dbReference>
<sequence>MRSLTQRSLLIFLTAWLLLSSIGVAWSQATCLFTGIQKLSWATEKPLNNSRKSEIKRTPCFHYKHFQLKNQSAFASKKQVINHIAPGKVYVFSAAPEPLFDGQEACNLNSSSFFVKSQTVRRAHLQVYRI</sequence>
<keyword evidence="2" id="KW-1185">Reference proteome</keyword>
<accession>A0ABU3TRU0</accession>
<evidence type="ECO:0000313" key="1">
    <source>
        <dbReference type="EMBL" id="MDU0808539.1"/>
    </source>
</evidence>